<dbReference type="GO" id="GO:0008081">
    <property type="term" value="F:phosphoric diester hydrolase activity"/>
    <property type="evidence" value="ECO:0007669"/>
    <property type="project" value="TreeGrafter"/>
</dbReference>
<keyword evidence="5" id="KW-0378">Hydrolase</keyword>
<keyword evidence="4" id="KW-0227">DNA damage</keyword>
<dbReference type="GO" id="GO:0006284">
    <property type="term" value="P:base-excision repair"/>
    <property type="evidence" value="ECO:0007669"/>
    <property type="project" value="TreeGrafter"/>
</dbReference>
<evidence type="ECO:0000256" key="1">
    <source>
        <dbReference type="ARBA" id="ARBA00001947"/>
    </source>
</evidence>
<dbReference type="GO" id="GO:0008270">
    <property type="term" value="F:zinc ion binding"/>
    <property type="evidence" value="ECO:0007669"/>
    <property type="project" value="InterPro"/>
</dbReference>
<evidence type="ECO:0000313" key="10">
    <source>
        <dbReference type="Proteomes" id="UP000277671"/>
    </source>
</evidence>
<keyword evidence="3" id="KW-0479">Metal-binding</keyword>
<evidence type="ECO:0000256" key="7">
    <source>
        <dbReference type="ARBA" id="ARBA00023204"/>
    </source>
</evidence>
<evidence type="ECO:0000256" key="5">
    <source>
        <dbReference type="ARBA" id="ARBA00022801"/>
    </source>
</evidence>
<reference evidence="9 10" key="1">
    <citation type="submission" date="2018-10" db="EMBL/GenBank/DDBJ databases">
        <title>Sequencing the genomes of 1000 actinobacteria strains.</title>
        <authorList>
            <person name="Klenk H.-P."/>
        </authorList>
    </citation>
    <scope>NUCLEOTIDE SEQUENCE [LARGE SCALE GENOMIC DNA]</scope>
    <source>
        <strain evidence="9 10">DSM 45175</strain>
    </source>
</reference>
<dbReference type="AlphaFoldDB" id="A0A495JK58"/>
<dbReference type="InterPro" id="IPR036237">
    <property type="entry name" value="Xyl_isomerase-like_sf"/>
</dbReference>
<feature type="domain" description="Xylose isomerase-like TIM barrel" evidence="8">
    <location>
        <begin position="48"/>
        <end position="280"/>
    </location>
</feature>
<evidence type="ECO:0000313" key="9">
    <source>
        <dbReference type="EMBL" id="RKR89303.1"/>
    </source>
</evidence>
<comment type="similarity">
    <text evidence="2">Belongs to the AP endonuclease 2 family.</text>
</comment>
<keyword evidence="10" id="KW-1185">Reference proteome</keyword>
<dbReference type="EMBL" id="RBKT01000001">
    <property type="protein sequence ID" value="RKR89303.1"/>
    <property type="molecule type" value="Genomic_DNA"/>
</dbReference>
<dbReference type="InterPro" id="IPR001719">
    <property type="entry name" value="AP_endonuc_2"/>
</dbReference>
<dbReference type="InterPro" id="IPR013022">
    <property type="entry name" value="Xyl_isomerase-like_TIM-brl"/>
</dbReference>
<dbReference type="SUPFAM" id="SSF51658">
    <property type="entry name" value="Xylose isomerase-like"/>
    <property type="match status" value="1"/>
</dbReference>
<gene>
    <name evidence="9" type="ORF">BDK92_3647</name>
</gene>
<accession>A0A495JK58</accession>
<dbReference type="InterPro" id="IPR018246">
    <property type="entry name" value="AP_endonuc_F2_Zn_BS"/>
</dbReference>
<keyword evidence="6" id="KW-0862">Zinc</keyword>
<dbReference type="PANTHER" id="PTHR21445">
    <property type="entry name" value="ENDONUCLEASE IV ENDODEOXYRIBONUCLEASE IV"/>
    <property type="match status" value="1"/>
</dbReference>
<evidence type="ECO:0000259" key="8">
    <source>
        <dbReference type="Pfam" id="PF01261"/>
    </source>
</evidence>
<protein>
    <submittedName>
        <fullName evidence="9">Deoxyribonuclease-4</fullName>
    </submittedName>
</protein>
<dbReference type="PROSITE" id="PS00730">
    <property type="entry name" value="AP_NUCLEASE_F2_2"/>
    <property type="match status" value="1"/>
</dbReference>
<sequence length="293" mass="31415">MAARFRHEVRQSAAMSRATPGRRLAFMRIGAHVDSADPLDEATLRQADTVQFFLADPQGWKPPEPRADADRLRAADVDVYIHAPYVINVATLNNRIRIPSRKLLIEHANAAATVGARGLVVHGGHVNKGDDLAKGFDNWRKTFAYAAESGGFATPVLIENTAGGDNACARRFDSLARLWDAVGEYGVGFCLDTCHAHAGGEDLLDIVDRVKAITGRIDLIHANDSKDGFDSGRDRHDNLGQGNIDPDLVVAVIRAAGAPVVVETPGGAAGQRADIAYLRERVSGERVGGKGRA</sequence>
<name>A0A495JK58_9ACTN</name>
<dbReference type="GO" id="GO:0003677">
    <property type="term" value="F:DNA binding"/>
    <property type="evidence" value="ECO:0007669"/>
    <property type="project" value="InterPro"/>
</dbReference>
<evidence type="ECO:0000256" key="3">
    <source>
        <dbReference type="ARBA" id="ARBA00022723"/>
    </source>
</evidence>
<evidence type="ECO:0000256" key="4">
    <source>
        <dbReference type="ARBA" id="ARBA00022763"/>
    </source>
</evidence>
<keyword evidence="7" id="KW-0234">DNA repair</keyword>
<dbReference type="PROSITE" id="PS51432">
    <property type="entry name" value="AP_NUCLEASE_F2_4"/>
    <property type="match status" value="1"/>
</dbReference>
<proteinExistence type="inferred from homology"/>
<evidence type="ECO:0000256" key="6">
    <source>
        <dbReference type="ARBA" id="ARBA00022833"/>
    </source>
</evidence>
<organism evidence="9 10">
    <name type="scientific">Micromonospora pisi</name>
    <dbReference type="NCBI Taxonomy" id="589240"/>
    <lineage>
        <taxon>Bacteria</taxon>
        <taxon>Bacillati</taxon>
        <taxon>Actinomycetota</taxon>
        <taxon>Actinomycetes</taxon>
        <taxon>Micromonosporales</taxon>
        <taxon>Micromonosporaceae</taxon>
        <taxon>Micromonospora</taxon>
    </lineage>
</organism>
<comment type="cofactor">
    <cofactor evidence="1">
        <name>Zn(2+)</name>
        <dbReference type="ChEBI" id="CHEBI:29105"/>
    </cofactor>
</comment>
<comment type="caution">
    <text evidence="9">The sequence shown here is derived from an EMBL/GenBank/DDBJ whole genome shotgun (WGS) entry which is preliminary data.</text>
</comment>
<dbReference type="GO" id="GO:0003906">
    <property type="term" value="F:DNA-(apurinic or apyrimidinic site) endonuclease activity"/>
    <property type="evidence" value="ECO:0007669"/>
    <property type="project" value="TreeGrafter"/>
</dbReference>
<dbReference type="Proteomes" id="UP000277671">
    <property type="component" value="Unassembled WGS sequence"/>
</dbReference>
<dbReference type="Pfam" id="PF01261">
    <property type="entry name" value="AP_endonuc_2"/>
    <property type="match status" value="1"/>
</dbReference>
<dbReference type="CDD" id="cd00019">
    <property type="entry name" value="AP2Ec"/>
    <property type="match status" value="1"/>
</dbReference>
<dbReference type="SMART" id="SM00518">
    <property type="entry name" value="AP2Ec"/>
    <property type="match status" value="1"/>
</dbReference>
<dbReference type="Gene3D" id="3.20.20.150">
    <property type="entry name" value="Divalent-metal-dependent TIM barrel enzymes"/>
    <property type="match status" value="1"/>
</dbReference>
<dbReference type="NCBIfam" id="NF002198">
    <property type="entry name" value="PRK01060.1-3"/>
    <property type="match status" value="1"/>
</dbReference>
<dbReference type="PANTHER" id="PTHR21445:SF0">
    <property type="entry name" value="APURINIC-APYRIMIDINIC ENDONUCLEASE"/>
    <property type="match status" value="1"/>
</dbReference>
<evidence type="ECO:0000256" key="2">
    <source>
        <dbReference type="ARBA" id="ARBA00005340"/>
    </source>
</evidence>